<name>A0A1E5CN13_9VIBR</name>
<gene>
    <name evidence="2" type="ORF">A130_19080</name>
</gene>
<accession>A0A1E5CN13</accession>
<evidence type="ECO:0000313" key="3">
    <source>
        <dbReference type="Proteomes" id="UP000094165"/>
    </source>
</evidence>
<dbReference type="Pfam" id="PF10517">
    <property type="entry name" value="DM13"/>
    <property type="match status" value="1"/>
</dbReference>
<evidence type="ECO:0000259" key="1">
    <source>
        <dbReference type="PROSITE" id="PS51549"/>
    </source>
</evidence>
<dbReference type="Proteomes" id="UP000094165">
    <property type="component" value="Unassembled WGS sequence"/>
</dbReference>
<evidence type="ECO:0000313" key="2">
    <source>
        <dbReference type="EMBL" id="OEE71314.1"/>
    </source>
</evidence>
<dbReference type="InterPro" id="IPR019545">
    <property type="entry name" value="DM13_domain"/>
</dbReference>
<feature type="domain" description="DM13" evidence="1">
    <location>
        <begin position="53"/>
        <end position="158"/>
    </location>
</feature>
<dbReference type="EMBL" id="AJYW02000294">
    <property type="protein sequence ID" value="OEE71314.1"/>
    <property type="molecule type" value="Genomic_DNA"/>
</dbReference>
<sequence length="159" mass="17718">MKIKTIILLFITHLSAGAFGVGLGIYMLPILIAPTSPTEFEVTQLSSQAQFSATFKKDLKDSDSFHWGEGQVAVGPEYITLTGSLAPGPDYKLYLSTEFVETESDFNRLKDNMVRIGNVKTFENFVVKIPKGIDVSKYNTVIVWCETFGEFITSAKYQK</sequence>
<organism evidence="2 3">
    <name type="scientific">Vibrio genomosp. F6 str. FF-238</name>
    <dbReference type="NCBI Taxonomy" id="1191298"/>
    <lineage>
        <taxon>Bacteria</taxon>
        <taxon>Pseudomonadati</taxon>
        <taxon>Pseudomonadota</taxon>
        <taxon>Gammaproteobacteria</taxon>
        <taxon>Vibrionales</taxon>
        <taxon>Vibrionaceae</taxon>
        <taxon>Vibrio</taxon>
    </lineage>
</organism>
<protein>
    <recommendedName>
        <fullName evidence="1">DM13 domain-containing protein</fullName>
    </recommendedName>
</protein>
<reference evidence="2 3" key="1">
    <citation type="journal article" date="2012" name="Science">
        <title>Ecological populations of bacteria act as socially cohesive units of antibiotic production and resistance.</title>
        <authorList>
            <person name="Cordero O.X."/>
            <person name="Wildschutte H."/>
            <person name="Kirkup B."/>
            <person name="Proehl S."/>
            <person name="Ngo L."/>
            <person name="Hussain F."/>
            <person name="Le Roux F."/>
            <person name="Mincer T."/>
            <person name="Polz M.F."/>
        </authorList>
    </citation>
    <scope>NUCLEOTIDE SEQUENCE [LARGE SCALE GENOMIC DNA]</scope>
    <source>
        <strain evidence="2 3">FF-238</strain>
    </source>
</reference>
<dbReference type="RefSeq" id="WP_017051787.1">
    <property type="nucleotide sequence ID" value="NZ_AJYW02000294.1"/>
</dbReference>
<comment type="caution">
    <text evidence="2">The sequence shown here is derived from an EMBL/GenBank/DDBJ whole genome shotgun (WGS) entry which is preliminary data.</text>
</comment>
<dbReference type="PROSITE" id="PS51549">
    <property type="entry name" value="DM13"/>
    <property type="match status" value="1"/>
</dbReference>
<keyword evidence="3" id="KW-1185">Reference proteome</keyword>
<dbReference type="AlphaFoldDB" id="A0A1E5CN13"/>
<proteinExistence type="predicted"/>